<evidence type="ECO:0000256" key="2">
    <source>
        <dbReference type="SAM" id="Phobius"/>
    </source>
</evidence>
<keyword evidence="2" id="KW-0812">Transmembrane</keyword>
<dbReference type="WBParaSite" id="L893_g18006.t1">
    <property type="protein sequence ID" value="L893_g18006.t1"/>
    <property type="gene ID" value="L893_g18006"/>
</dbReference>
<keyword evidence="3" id="KW-1185">Reference proteome</keyword>
<reference evidence="4" key="1">
    <citation type="submission" date="2016-11" db="UniProtKB">
        <authorList>
            <consortium name="WormBaseParasite"/>
        </authorList>
    </citation>
    <scope>IDENTIFICATION</scope>
</reference>
<name>A0A1I7YN42_9BILA</name>
<feature type="transmembrane region" description="Helical" evidence="2">
    <location>
        <begin position="152"/>
        <end position="173"/>
    </location>
</feature>
<protein>
    <submittedName>
        <fullName evidence="4">Secreted protein</fullName>
    </submittedName>
</protein>
<feature type="transmembrane region" description="Helical" evidence="2">
    <location>
        <begin position="123"/>
        <end position="145"/>
    </location>
</feature>
<organism evidence="3 4">
    <name type="scientific">Steinernema glaseri</name>
    <dbReference type="NCBI Taxonomy" id="37863"/>
    <lineage>
        <taxon>Eukaryota</taxon>
        <taxon>Metazoa</taxon>
        <taxon>Ecdysozoa</taxon>
        <taxon>Nematoda</taxon>
        <taxon>Chromadorea</taxon>
        <taxon>Rhabditida</taxon>
        <taxon>Tylenchina</taxon>
        <taxon>Panagrolaimomorpha</taxon>
        <taxon>Strongyloidoidea</taxon>
        <taxon>Steinernematidae</taxon>
        <taxon>Steinernema</taxon>
    </lineage>
</organism>
<keyword evidence="2" id="KW-0472">Membrane</keyword>
<evidence type="ECO:0000313" key="3">
    <source>
        <dbReference type="Proteomes" id="UP000095287"/>
    </source>
</evidence>
<evidence type="ECO:0000256" key="1">
    <source>
        <dbReference type="SAM" id="MobiDB-lite"/>
    </source>
</evidence>
<proteinExistence type="predicted"/>
<feature type="region of interest" description="Disordered" evidence="1">
    <location>
        <begin position="1"/>
        <end position="31"/>
    </location>
</feature>
<accession>A0A1I7YN42</accession>
<evidence type="ECO:0000313" key="4">
    <source>
        <dbReference type="WBParaSite" id="L893_g18006.t1"/>
    </source>
</evidence>
<dbReference type="AlphaFoldDB" id="A0A1I7YN42"/>
<sequence>MDRRSHWSQKPRGYKRKAMRKPHHFKSSLRSTPAKMNGKLASFVLLSAVAVVLADNAAPSLPALPGLPSLGGVLGGAPSAPSSSSNSSAGSSPSAENNLLNNLLSSLGLGVANPGLNATLGGLGLTVGNLLTLVGVLLHLVGSLLGARKFSLSLLVLMASLVAGGLNLGNIGLDALNGVVGAPKI</sequence>
<keyword evidence="2" id="KW-1133">Transmembrane helix</keyword>
<feature type="compositionally biased region" description="Basic residues" evidence="1">
    <location>
        <begin position="1"/>
        <end position="27"/>
    </location>
</feature>
<dbReference type="Proteomes" id="UP000095287">
    <property type="component" value="Unplaced"/>
</dbReference>